<evidence type="ECO:0000313" key="3">
    <source>
        <dbReference type="EMBL" id="MCX2801106.1"/>
    </source>
</evidence>
<dbReference type="GO" id="GO:0016887">
    <property type="term" value="F:ATP hydrolysis activity"/>
    <property type="evidence" value="ECO:0007669"/>
    <property type="project" value="InterPro"/>
</dbReference>
<gene>
    <name evidence="3" type="ORF">OQJ68_04815</name>
</gene>
<evidence type="ECO:0000313" key="4">
    <source>
        <dbReference type="Proteomes" id="UP001209730"/>
    </source>
</evidence>
<dbReference type="SUPFAM" id="SSF52540">
    <property type="entry name" value="P-loop containing nucleoside triphosphate hydrolases"/>
    <property type="match status" value="1"/>
</dbReference>
<dbReference type="EMBL" id="JAPHQB010000006">
    <property type="protein sequence ID" value="MCX2801106.1"/>
    <property type="molecule type" value="Genomic_DNA"/>
</dbReference>
<sequence>MLPDKLLFSVSDLAGLSDQQLIETLKKHWGYTPDQPLYVLGRLKEIPTSNGGSFFILEDLHSVHDGADLLYPLDIPDIRHTVFVGSVKDTGFESGQWIKAQVTLSPEKERIKHENPFALKTMDGGLELLEALPEGVEETEYVIDGKTHIEKWVLDFYLEKNRKVINEESSALRARLQQQQLAEEGRLKKIKTDADALENQISEKDLILEKTNESLARIQKLKSTAQAEFAQQKTFFIQKQKEMEHQLTKLNKFIEKKARMLVNLDLVAQEDVDAMLGRTSSVNDGAGHDFVDVFDADPSKAVSYIQAFMKNKHIVYRRKILEDFYALVTTNDLVILAGDSGSGKTNLVKSFAEAVGGKSIIIPVKPNWTSAEDLLGYYNPLEQKYLTTPFLDALFEAARNPSIPYFICLDEMNLARVEYYFADFLSLLEDRTKAPQIHLYSDSETENLISEVRNFLSLIDDAKSKLEKADLASFLDLLRDEELNAKLHELCGFREGDSLLKYHAQLRKIMSSYLNTPSKFEFPANVRIIGAINVDETTHYLSPKILDRVHIMRFSSPLLDDWVEVEAEVEEFDLDLSLPVKFDIEALGVRSHYPEFDMSDNLVSFLVNIVREYLEPLGIEFGLRTIRQARNYSDAIKALGATDELVLNNIILHKVLPKLMFDGEKSVDENIYRKDILISMRDHLAEKLAGLDAESTVSCIDELDRVIRNARANDWVVNYWAR</sequence>
<reference evidence="3" key="1">
    <citation type="submission" date="2022-11" db="EMBL/GenBank/DDBJ databases">
        <title>Chitin-degrading and fungicidal potential of chitinolytic bacterial strains from marine environment of the Pacific Ocean regions.</title>
        <authorList>
            <person name="Pentekhina I."/>
            <person name="Nedashkovskaya O."/>
            <person name="Seitkalieva A."/>
            <person name="Podvolotskaya A."/>
            <person name="Tekutyeva L."/>
            <person name="Balabanova L."/>
        </authorList>
    </citation>
    <scope>NUCLEOTIDE SEQUENCE</scope>
    <source>
        <strain evidence="3">KMM 6838</strain>
    </source>
</reference>
<feature type="coiled-coil region" evidence="1">
    <location>
        <begin position="194"/>
        <end position="228"/>
    </location>
</feature>
<feature type="domain" description="ATPase dynein-related AAA" evidence="2">
    <location>
        <begin position="334"/>
        <end position="434"/>
    </location>
</feature>
<dbReference type="RefSeq" id="WP_266065820.1">
    <property type="nucleotide sequence ID" value="NZ_JAPHQB010000006.1"/>
</dbReference>
<accession>A0AB35HUQ4</accession>
<dbReference type="AlphaFoldDB" id="A0AB35HUQ4"/>
<protein>
    <submittedName>
        <fullName evidence="3">AAA family ATPase</fullName>
    </submittedName>
</protein>
<evidence type="ECO:0000256" key="1">
    <source>
        <dbReference type="SAM" id="Coils"/>
    </source>
</evidence>
<dbReference type="Gene3D" id="3.40.50.300">
    <property type="entry name" value="P-loop containing nucleotide triphosphate hydrolases"/>
    <property type="match status" value="1"/>
</dbReference>
<dbReference type="GO" id="GO:0005524">
    <property type="term" value="F:ATP binding"/>
    <property type="evidence" value="ECO:0007669"/>
    <property type="project" value="InterPro"/>
</dbReference>
<dbReference type="Pfam" id="PF07728">
    <property type="entry name" value="AAA_5"/>
    <property type="match status" value="1"/>
</dbReference>
<name>A0AB35HUQ4_MICTH</name>
<comment type="caution">
    <text evidence="3">The sequence shown here is derived from an EMBL/GenBank/DDBJ whole genome shotgun (WGS) entry which is preliminary data.</text>
</comment>
<dbReference type="InterPro" id="IPR027417">
    <property type="entry name" value="P-loop_NTPase"/>
</dbReference>
<dbReference type="InterPro" id="IPR011704">
    <property type="entry name" value="ATPase_dyneun-rel_AAA"/>
</dbReference>
<evidence type="ECO:0000259" key="2">
    <source>
        <dbReference type="Pfam" id="PF07728"/>
    </source>
</evidence>
<dbReference type="Proteomes" id="UP001209730">
    <property type="component" value="Unassembled WGS sequence"/>
</dbReference>
<organism evidence="3 4">
    <name type="scientific">Microbulbifer thermotolerans</name>
    <dbReference type="NCBI Taxonomy" id="252514"/>
    <lineage>
        <taxon>Bacteria</taxon>
        <taxon>Pseudomonadati</taxon>
        <taxon>Pseudomonadota</taxon>
        <taxon>Gammaproteobacteria</taxon>
        <taxon>Cellvibrionales</taxon>
        <taxon>Microbulbiferaceae</taxon>
        <taxon>Microbulbifer</taxon>
    </lineage>
</organism>
<proteinExistence type="predicted"/>
<keyword evidence="1" id="KW-0175">Coiled coil</keyword>